<dbReference type="OrthoDB" id="10251809at2759"/>
<accession>A0A5J4YRM3</accession>
<dbReference type="PANTHER" id="PTHR46093:SF18">
    <property type="entry name" value="FIBRONECTIN TYPE-III DOMAIN-CONTAINING PROTEIN"/>
    <property type="match status" value="1"/>
</dbReference>
<evidence type="ECO:0000313" key="4">
    <source>
        <dbReference type="EMBL" id="KAA8493067.1"/>
    </source>
</evidence>
<feature type="compositionally biased region" description="Low complexity" evidence="3">
    <location>
        <begin position="129"/>
        <end position="140"/>
    </location>
</feature>
<dbReference type="PANTHER" id="PTHR46093">
    <property type="entry name" value="ACYL-COA-BINDING DOMAIN-CONTAINING PROTEIN 5"/>
    <property type="match status" value="1"/>
</dbReference>
<evidence type="ECO:0000256" key="2">
    <source>
        <dbReference type="ARBA" id="ARBA00022737"/>
    </source>
</evidence>
<evidence type="ECO:0000313" key="5">
    <source>
        <dbReference type="Proteomes" id="UP000324585"/>
    </source>
</evidence>
<dbReference type="OMA" id="ITRTWHD"/>
<name>A0A5J4YRM3_PORPP</name>
<dbReference type="EMBL" id="VRMN01000008">
    <property type="protein sequence ID" value="KAA8493067.1"/>
    <property type="molecule type" value="Genomic_DNA"/>
</dbReference>
<feature type="region of interest" description="Disordered" evidence="3">
    <location>
        <begin position="110"/>
        <end position="172"/>
    </location>
</feature>
<dbReference type="Gene3D" id="2.120.10.80">
    <property type="entry name" value="Kelch-type beta propeller"/>
    <property type="match status" value="2"/>
</dbReference>
<feature type="region of interest" description="Disordered" evidence="3">
    <location>
        <begin position="47"/>
        <end position="74"/>
    </location>
</feature>
<dbReference type="Pfam" id="PF24681">
    <property type="entry name" value="Kelch_KLHDC2_KLHL20_DRC7"/>
    <property type="match status" value="1"/>
</dbReference>
<dbReference type="InterPro" id="IPR015915">
    <property type="entry name" value="Kelch-typ_b-propeller"/>
</dbReference>
<dbReference type="SUPFAM" id="SSF117281">
    <property type="entry name" value="Kelch motif"/>
    <property type="match status" value="1"/>
</dbReference>
<keyword evidence="1" id="KW-0880">Kelch repeat</keyword>
<comment type="caution">
    <text evidence="4">The sequence shown here is derived from an EMBL/GenBank/DDBJ whole genome shotgun (WGS) entry which is preliminary data.</text>
</comment>
<sequence length="620" mass="65136">MPASVSFFGVSVELPAENVNVQLHPDGSVAFVCHNFSGVLVMSGGGGGSSTAKHAGGAVQNQDQNSKQDAHAPVVTKKRKAIFKSSNANKVTATSSEDSGTRAIAAPMSITPSLDAQTSGPDQAPRPDTGAAETPATAAANSKPTKQSKASAKNPMRGWSFQGKQEGKRSMLPHSSKAMILDGEDDIGSEYALNDNDTRALTVAAHGNANHSKRINAPAAAAAAIPVAKWKRVLPSTDLVQGTAAAHSPCARFGAAAAAIGDSVWLVGGEGDVGILDDLHMHDRTSGTWLKKQPIGGGGRTWHSLVGNATRLIAFGGEHLAAGGSARKQTAQVDVYEQMFDTWFTATTTGDAPSARSGHVACLLERGDTMLVFGGTQGATWFNDTYRLNLTTWEWTRCAPIAHGDTRQAAPIAPPASSYSSLTSFGDDKIVLFGGNDGDCCFNDVHVYNAVQDRWTKPKCSGALPARRTGHVAVRVGGDREQLYVFGGWDMPKIFANDAYVLDTRTWHWTRVPTRDVVMRGAPDSRVGASYISGSVSTLEPNSESADREGAAFVFGGLAGNAKYTTYASTAYSVQFLNPEQATEAVAEPCSAVNAQLVAQPAGSDFDAHRTTGSIEIDAL</sequence>
<feature type="compositionally biased region" description="Polar residues" evidence="3">
    <location>
        <begin position="110"/>
        <end position="121"/>
    </location>
</feature>
<dbReference type="AlphaFoldDB" id="A0A5J4YRM3"/>
<dbReference type="Proteomes" id="UP000324585">
    <property type="component" value="Unassembled WGS sequence"/>
</dbReference>
<proteinExistence type="predicted"/>
<keyword evidence="5" id="KW-1185">Reference proteome</keyword>
<reference evidence="5" key="1">
    <citation type="journal article" date="2019" name="Nat. Commun.">
        <title>Expansion of phycobilisome linker gene families in mesophilic red algae.</title>
        <authorList>
            <person name="Lee J."/>
            <person name="Kim D."/>
            <person name="Bhattacharya D."/>
            <person name="Yoon H.S."/>
        </authorList>
    </citation>
    <scope>NUCLEOTIDE SEQUENCE [LARGE SCALE GENOMIC DNA]</scope>
    <source>
        <strain evidence="5">CCMP 1328</strain>
    </source>
</reference>
<feature type="compositionally biased region" description="Polar residues" evidence="3">
    <location>
        <begin position="142"/>
        <end position="151"/>
    </location>
</feature>
<organism evidence="4 5">
    <name type="scientific">Porphyridium purpureum</name>
    <name type="common">Red alga</name>
    <name type="synonym">Porphyridium cruentum</name>
    <dbReference type="NCBI Taxonomy" id="35688"/>
    <lineage>
        <taxon>Eukaryota</taxon>
        <taxon>Rhodophyta</taxon>
        <taxon>Bangiophyceae</taxon>
        <taxon>Porphyridiales</taxon>
        <taxon>Porphyridiaceae</taxon>
        <taxon>Porphyridium</taxon>
    </lineage>
</organism>
<keyword evidence="2" id="KW-0677">Repeat</keyword>
<evidence type="ECO:0000256" key="1">
    <source>
        <dbReference type="ARBA" id="ARBA00022441"/>
    </source>
</evidence>
<gene>
    <name evidence="4" type="ORF">FVE85_9339</name>
</gene>
<protein>
    <submittedName>
        <fullName evidence="4">Acyl-CoA-binding domain-containing protein 4</fullName>
    </submittedName>
</protein>
<evidence type="ECO:0000256" key="3">
    <source>
        <dbReference type="SAM" id="MobiDB-lite"/>
    </source>
</evidence>